<dbReference type="Proteomes" id="UP001266305">
    <property type="component" value="Unassembled WGS sequence"/>
</dbReference>
<name>A0ABQ9VFE5_SAGOE</name>
<dbReference type="EMBL" id="JASSZA010000006">
    <property type="protein sequence ID" value="KAK2108092.1"/>
    <property type="molecule type" value="Genomic_DNA"/>
</dbReference>
<keyword evidence="3" id="KW-1185">Reference proteome</keyword>
<organism evidence="2 3">
    <name type="scientific">Saguinus oedipus</name>
    <name type="common">Cotton-top tamarin</name>
    <name type="synonym">Oedipomidas oedipus</name>
    <dbReference type="NCBI Taxonomy" id="9490"/>
    <lineage>
        <taxon>Eukaryota</taxon>
        <taxon>Metazoa</taxon>
        <taxon>Chordata</taxon>
        <taxon>Craniata</taxon>
        <taxon>Vertebrata</taxon>
        <taxon>Euteleostomi</taxon>
        <taxon>Mammalia</taxon>
        <taxon>Eutheria</taxon>
        <taxon>Euarchontoglires</taxon>
        <taxon>Primates</taxon>
        <taxon>Haplorrhini</taxon>
        <taxon>Platyrrhini</taxon>
        <taxon>Cebidae</taxon>
        <taxon>Callitrichinae</taxon>
        <taxon>Saguinus</taxon>
    </lineage>
</organism>
<comment type="caution">
    <text evidence="2">The sequence shown here is derived from an EMBL/GenBank/DDBJ whole genome shotgun (WGS) entry which is preliminary data.</text>
</comment>
<evidence type="ECO:0000313" key="3">
    <source>
        <dbReference type="Proteomes" id="UP001266305"/>
    </source>
</evidence>
<sequence>MPRCPDQLSRRRQNHGDPPPCSYGLGDGRAWGRLWLEPAGASPVTRGGGSGWR</sequence>
<gene>
    <name evidence="2" type="ORF">P7K49_013257</name>
</gene>
<feature type="region of interest" description="Disordered" evidence="1">
    <location>
        <begin position="1"/>
        <end position="23"/>
    </location>
</feature>
<feature type="non-terminal residue" evidence="2">
    <location>
        <position position="53"/>
    </location>
</feature>
<evidence type="ECO:0000313" key="2">
    <source>
        <dbReference type="EMBL" id="KAK2108092.1"/>
    </source>
</evidence>
<accession>A0ABQ9VFE5</accession>
<reference evidence="2 3" key="1">
    <citation type="submission" date="2023-05" db="EMBL/GenBank/DDBJ databases">
        <title>B98-5 Cell Line De Novo Hybrid Assembly: An Optical Mapping Approach.</title>
        <authorList>
            <person name="Kananen K."/>
            <person name="Auerbach J.A."/>
            <person name="Kautto E."/>
            <person name="Blachly J.S."/>
        </authorList>
    </citation>
    <scope>NUCLEOTIDE SEQUENCE [LARGE SCALE GENOMIC DNA]</scope>
    <source>
        <strain evidence="2">B95-8</strain>
        <tissue evidence="2">Cell line</tissue>
    </source>
</reference>
<protein>
    <submittedName>
        <fullName evidence="2">Uncharacterized protein</fullName>
    </submittedName>
</protein>
<evidence type="ECO:0000256" key="1">
    <source>
        <dbReference type="SAM" id="MobiDB-lite"/>
    </source>
</evidence>
<proteinExistence type="predicted"/>